<organism evidence="1 2">
    <name type="scientific">Halalkalibaculum roseum</name>
    <dbReference type="NCBI Taxonomy" id="2709311"/>
    <lineage>
        <taxon>Bacteria</taxon>
        <taxon>Pseudomonadati</taxon>
        <taxon>Balneolota</taxon>
        <taxon>Balneolia</taxon>
        <taxon>Balneolales</taxon>
        <taxon>Balneolaceae</taxon>
        <taxon>Halalkalibaculum</taxon>
    </lineage>
</organism>
<evidence type="ECO:0000313" key="1">
    <source>
        <dbReference type="EMBL" id="NGP75884.1"/>
    </source>
</evidence>
<protein>
    <recommendedName>
        <fullName evidence="3">DUF5683 domain-containing protein</fullName>
    </recommendedName>
</protein>
<dbReference type="EMBL" id="JAALLT010000002">
    <property type="protein sequence ID" value="NGP75884.1"/>
    <property type="molecule type" value="Genomic_DNA"/>
</dbReference>
<evidence type="ECO:0000313" key="2">
    <source>
        <dbReference type="Proteomes" id="UP000473278"/>
    </source>
</evidence>
<dbReference type="Proteomes" id="UP000473278">
    <property type="component" value="Unassembled WGS sequence"/>
</dbReference>
<accession>A0A6M1SXM2</accession>
<proteinExistence type="predicted"/>
<keyword evidence="2" id="KW-1185">Reference proteome</keyword>
<name>A0A6M1SXM2_9BACT</name>
<comment type="caution">
    <text evidence="1">The sequence shown here is derived from an EMBL/GenBank/DDBJ whole genome shotgun (WGS) entry which is preliminary data.</text>
</comment>
<sequence>MADFKYESSSALQQSGSMLNPVRSKPGLALLSSAIVPGTGQAANNKWLRAGAYLAAEAVFFTVHLTRLNDAKQQERQYEQFANNNWSVVTYAKWLVNYYEQNNLSNSAIDELRNQVTGLSASYNTDIDWNVVDIELLRMVERNTPFIYPDRSGNNFSHVMPDYGSQQYYELISKYYQYGPGWRDFGSNQNGGSLDNPYKLNWDGTDMPFNFFRGSSLAERFNDNYRLAGNMLSLIVLNHIVSAFDAFLTVKIKNNRINAEANPLKLQSFSVKYHF</sequence>
<reference evidence="1 2" key="1">
    <citation type="submission" date="2020-02" db="EMBL/GenBank/DDBJ databases">
        <title>Balneolaceae bacterium YR4-1, complete genome.</title>
        <authorList>
            <person name="Li Y."/>
            <person name="Wu S."/>
        </authorList>
    </citation>
    <scope>NUCLEOTIDE SEQUENCE [LARGE SCALE GENOMIC DNA]</scope>
    <source>
        <strain evidence="1 2">YR4-1</strain>
    </source>
</reference>
<evidence type="ECO:0008006" key="3">
    <source>
        <dbReference type="Google" id="ProtNLM"/>
    </source>
</evidence>
<dbReference type="AlphaFoldDB" id="A0A6M1SXM2"/>
<dbReference type="RefSeq" id="WP_165139728.1">
    <property type="nucleotide sequence ID" value="NZ_JAALLT010000002.1"/>
</dbReference>
<gene>
    <name evidence="1" type="ORF">G3570_04515</name>
</gene>